<evidence type="ECO:0000313" key="2">
    <source>
        <dbReference type="EMBL" id="KIO09437.1"/>
    </source>
</evidence>
<dbReference type="OrthoDB" id="2668493at2759"/>
<keyword evidence="3" id="KW-1185">Reference proteome</keyword>
<dbReference type="InParanoid" id="A0A0C3KIM8"/>
<name>A0A0C3KIM8_PISTI</name>
<proteinExistence type="predicted"/>
<dbReference type="Pfam" id="PF20151">
    <property type="entry name" value="DUF6533"/>
    <property type="match status" value="1"/>
</dbReference>
<dbReference type="AlphaFoldDB" id="A0A0C3KIM8"/>
<reference evidence="3" key="2">
    <citation type="submission" date="2015-01" db="EMBL/GenBank/DDBJ databases">
        <title>Evolutionary Origins and Diversification of the Mycorrhizal Mutualists.</title>
        <authorList>
            <consortium name="DOE Joint Genome Institute"/>
            <consortium name="Mycorrhizal Genomics Consortium"/>
            <person name="Kohler A."/>
            <person name="Kuo A."/>
            <person name="Nagy L.G."/>
            <person name="Floudas D."/>
            <person name="Copeland A."/>
            <person name="Barry K.W."/>
            <person name="Cichocki N."/>
            <person name="Veneault-Fourrey C."/>
            <person name="LaButti K."/>
            <person name="Lindquist E.A."/>
            <person name="Lipzen A."/>
            <person name="Lundell T."/>
            <person name="Morin E."/>
            <person name="Murat C."/>
            <person name="Riley R."/>
            <person name="Ohm R."/>
            <person name="Sun H."/>
            <person name="Tunlid A."/>
            <person name="Henrissat B."/>
            <person name="Grigoriev I.V."/>
            <person name="Hibbett D.S."/>
            <person name="Martin F."/>
        </authorList>
    </citation>
    <scope>NUCLEOTIDE SEQUENCE [LARGE SCALE GENOMIC DNA]</scope>
    <source>
        <strain evidence="3">Marx 270</strain>
    </source>
</reference>
<dbReference type="InterPro" id="IPR045340">
    <property type="entry name" value="DUF6533"/>
</dbReference>
<evidence type="ECO:0000259" key="1">
    <source>
        <dbReference type="Pfam" id="PF20151"/>
    </source>
</evidence>
<dbReference type="EMBL" id="KN831954">
    <property type="protein sequence ID" value="KIO09437.1"/>
    <property type="molecule type" value="Genomic_DNA"/>
</dbReference>
<feature type="domain" description="DUF6533" evidence="1">
    <location>
        <begin position="24"/>
        <end position="85"/>
    </location>
</feature>
<organism evidence="2 3">
    <name type="scientific">Pisolithus tinctorius Marx 270</name>
    <dbReference type="NCBI Taxonomy" id="870435"/>
    <lineage>
        <taxon>Eukaryota</taxon>
        <taxon>Fungi</taxon>
        <taxon>Dikarya</taxon>
        <taxon>Basidiomycota</taxon>
        <taxon>Agaricomycotina</taxon>
        <taxon>Agaricomycetes</taxon>
        <taxon>Agaricomycetidae</taxon>
        <taxon>Boletales</taxon>
        <taxon>Sclerodermatineae</taxon>
        <taxon>Pisolithaceae</taxon>
        <taxon>Pisolithus</taxon>
    </lineage>
</organism>
<reference evidence="2 3" key="1">
    <citation type="submission" date="2014-04" db="EMBL/GenBank/DDBJ databases">
        <authorList>
            <consortium name="DOE Joint Genome Institute"/>
            <person name="Kuo A."/>
            <person name="Kohler A."/>
            <person name="Costa M.D."/>
            <person name="Nagy L.G."/>
            <person name="Floudas D."/>
            <person name="Copeland A."/>
            <person name="Barry K.W."/>
            <person name="Cichocki N."/>
            <person name="Veneault-Fourrey C."/>
            <person name="LaButti K."/>
            <person name="Lindquist E.A."/>
            <person name="Lipzen A."/>
            <person name="Lundell T."/>
            <person name="Morin E."/>
            <person name="Murat C."/>
            <person name="Sun H."/>
            <person name="Tunlid A."/>
            <person name="Henrissat B."/>
            <person name="Grigoriev I.V."/>
            <person name="Hibbett D.S."/>
            <person name="Martin F."/>
            <person name="Nordberg H.P."/>
            <person name="Cantor M.N."/>
            <person name="Hua S.X."/>
        </authorList>
    </citation>
    <scope>NUCLEOTIDE SEQUENCE [LARGE SCALE GENOMIC DNA]</scope>
    <source>
        <strain evidence="2 3">Marx 270</strain>
    </source>
</reference>
<accession>A0A0C3KIM8</accession>
<protein>
    <recommendedName>
        <fullName evidence="1">DUF6533 domain-containing protein</fullName>
    </recommendedName>
</protein>
<evidence type="ECO:0000313" key="3">
    <source>
        <dbReference type="Proteomes" id="UP000054217"/>
    </source>
</evidence>
<dbReference type="Proteomes" id="UP000054217">
    <property type="component" value="Unassembled WGS sequence"/>
</dbReference>
<gene>
    <name evidence="2" type="ORF">M404DRAFT_996280</name>
</gene>
<dbReference type="HOGENOM" id="CLU_2455603_0_0_1"/>
<sequence length="89" mass="10771">MSATAEEELQVLYDNLRQIRLVNYVTLSCTAFLVYDISTNLDREVPLIWRYYRNTNINNEYISWRSRVRRALVQTLFLFGRYYALFYLA</sequence>